<organism evidence="1 2">
    <name type="scientific">Didymosphaeria variabile</name>
    <dbReference type="NCBI Taxonomy" id="1932322"/>
    <lineage>
        <taxon>Eukaryota</taxon>
        <taxon>Fungi</taxon>
        <taxon>Dikarya</taxon>
        <taxon>Ascomycota</taxon>
        <taxon>Pezizomycotina</taxon>
        <taxon>Dothideomycetes</taxon>
        <taxon>Pleosporomycetidae</taxon>
        <taxon>Pleosporales</taxon>
        <taxon>Massarineae</taxon>
        <taxon>Didymosphaeriaceae</taxon>
        <taxon>Didymosphaeria</taxon>
    </lineage>
</organism>
<keyword evidence="2" id="KW-1185">Reference proteome</keyword>
<protein>
    <submittedName>
        <fullName evidence="1">Uncharacterized protein</fullName>
    </submittedName>
</protein>
<dbReference type="RefSeq" id="XP_056076585.1">
    <property type="nucleotide sequence ID" value="XM_056209763.1"/>
</dbReference>
<proteinExistence type="predicted"/>
<comment type="caution">
    <text evidence="1">The sequence shown here is derived from an EMBL/GenBank/DDBJ whole genome shotgun (WGS) entry which is preliminary data.</text>
</comment>
<dbReference type="Proteomes" id="UP001140513">
    <property type="component" value="Unassembled WGS sequence"/>
</dbReference>
<dbReference type="GeneID" id="80904475"/>
<sequence length="266" mass="28551">MCEGALRKLLGADVPKSAVQPFVVSTAGHGIIAGIPDDVDVVALEDEVVGIKIVTPRVGEVTLEGIEIPDDSFSVVEELCGSSVGILNTASVALLDLLSHDGRTAVKVELVLSKEVLVLLFVANERDMDVESEEADKVVVGLEIAEAEEWLLCDEKSSELVVTLAEGSNETRLSEDNNVDERPKLISTLTEEVNKVRLSGREEPTAELRLISDDTLDIELSVVDEFAAGGALEVRPVEDARLTEVCFAVDDMLKEPSEVLGTVSEE</sequence>
<name>A0A9W8XW59_9PLEO</name>
<gene>
    <name evidence="1" type="ORF">N0V89_000945</name>
</gene>
<dbReference type="AlphaFoldDB" id="A0A9W8XW59"/>
<reference evidence="1" key="1">
    <citation type="submission" date="2022-10" db="EMBL/GenBank/DDBJ databases">
        <title>Tapping the CABI collections for fungal endophytes: first genome assemblies for Collariella, Neodidymelliopsis, Ascochyta clinopodiicola, Didymella pomorum, Didymosphaeria variabile, Neocosmospora piperis and Neocucurbitaria cava.</title>
        <authorList>
            <person name="Hill R."/>
        </authorList>
    </citation>
    <scope>NUCLEOTIDE SEQUENCE</scope>
    <source>
        <strain evidence="1">IMI 356815</strain>
    </source>
</reference>
<dbReference type="EMBL" id="JAPEUX010000001">
    <property type="protein sequence ID" value="KAJ4360383.1"/>
    <property type="molecule type" value="Genomic_DNA"/>
</dbReference>
<evidence type="ECO:0000313" key="2">
    <source>
        <dbReference type="Proteomes" id="UP001140513"/>
    </source>
</evidence>
<accession>A0A9W8XW59</accession>
<evidence type="ECO:0000313" key="1">
    <source>
        <dbReference type="EMBL" id="KAJ4360383.1"/>
    </source>
</evidence>